<reference evidence="1" key="1">
    <citation type="submission" date="2023-04" db="EMBL/GenBank/DDBJ databases">
        <title>Ambrosiozyma monospora NBRC 10751.</title>
        <authorList>
            <person name="Ichikawa N."/>
            <person name="Sato H."/>
            <person name="Tonouchi N."/>
        </authorList>
    </citation>
    <scope>NUCLEOTIDE SEQUENCE</scope>
    <source>
        <strain evidence="1">NBRC 10751</strain>
    </source>
</reference>
<keyword evidence="2" id="KW-1185">Reference proteome</keyword>
<evidence type="ECO:0000313" key="1">
    <source>
        <dbReference type="EMBL" id="GME73867.1"/>
    </source>
</evidence>
<proteinExistence type="predicted"/>
<name>A0ACB5SV01_AMBMO</name>
<sequence>MRINYSEFLSTEAKLRDASVMTLPVQKGNISLFSGLPHPDCFPIKGLSIDYLTPDSQFKKQSTLSIKDKDGEAVQGNVYEALQYMDSKGTSFFRKWCKQHIIDFHEPSYSDWDFLVEAGATQSTDAILRTFCDPGDIVLTDNFTYPCFVESCKPLRVEIVPVDVDSDGVDPKQMDEILQKLTKKPKFYYAVPVGHNPLGYTMPLERKLEVYKVCQKHNILIVEDDPYFHLQLPNEDGTPAPPVSSFFKLDTDGRVLRIDSFSKMLMPGSRCSILTANKTFIDNVLLYHDLSIHTASGPSQLVLFSLLNQWTSHSLKDGTDKTGFTEWITNLQKHYQKRRDILISAFEQNVSRELCSWNKPTTGMFLWLEINLDKFPNVKAEEGMGDSEWCVYLEDLIFDTYLQNCVALAKGHWFMVDQSKLKVGFRATYAFAEEDLLVVAAERVGTALNEVHLNLYGADI</sequence>
<dbReference type="Proteomes" id="UP001165064">
    <property type="component" value="Unassembled WGS sequence"/>
</dbReference>
<comment type="caution">
    <text evidence="1">The sequence shown here is derived from an EMBL/GenBank/DDBJ whole genome shotgun (WGS) entry which is preliminary data.</text>
</comment>
<accession>A0ACB5SV01</accession>
<organism evidence="1 2">
    <name type="scientific">Ambrosiozyma monospora</name>
    <name type="common">Yeast</name>
    <name type="synonym">Endomycopsis monosporus</name>
    <dbReference type="NCBI Taxonomy" id="43982"/>
    <lineage>
        <taxon>Eukaryota</taxon>
        <taxon>Fungi</taxon>
        <taxon>Dikarya</taxon>
        <taxon>Ascomycota</taxon>
        <taxon>Saccharomycotina</taxon>
        <taxon>Pichiomycetes</taxon>
        <taxon>Pichiales</taxon>
        <taxon>Pichiaceae</taxon>
        <taxon>Ambrosiozyma</taxon>
    </lineage>
</organism>
<gene>
    <name evidence="1" type="ORF">Amon02_000155800</name>
</gene>
<dbReference type="EMBL" id="BSXS01000779">
    <property type="protein sequence ID" value="GME73867.1"/>
    <property type="molecule type" value="Genomic_DNA"/>
</dbReference>
<protein>
    <submittedName>
        <fullName evidence="1">Unnamed protein product</fullName>
    </submittedName>
</protein>
<evidence type="ECO:0000313" key="2">
    <source>
        <dbReference type="Proteomes" id="UP001165064"/>
    </source>
</evidence>